<evidence type="ECO:0000256" key="1">
    <source>
        <dbReference type="ARBA" id="ARBA00006576"/>
    </source>
</evidence>
<dbReference type="EMBL" id="CP020880">
    <property type="protein sequence ID" value="ART76504.1"/>
    <property type="molecule type" value="Genomic_DNA"/>
</dbReference>
<organism evidence="7 9">
    <name type="scientific">Sutcliffiella horikoshii</name>
    <dbReference type="NCBI Taxonomy" id="79883"/>
    <lineage>
        <taxon>Bacteria</taxon>
        <taxon>Bacillati</taxon>
        <taxon>Bacillota</taxon>
        <taxon>Bacilli</taxon>
        <taxon>Bacillales</taxon>
        <taxon>Bacillaceae</taxon>
        <taxon>Sutcliffiella</taxon>
    </lineage>
</organism>
<evidence type="ECO:0000259" key="5">
    <source>
        <dbReference type="PROSITE" id="PS51747"/>
    </source>
</evidence>
<dbReference type="InterPro" id="IPR016193">
    <property type="entry name" value="Cytidine_deaminase-like"/>
</dbReference>
<evidence type="ECO:0000313" key="6">
    <source>
        <dbReference type="EMBL" id="ART76504.1"/>
    </source>
</evidence>
<dbReference type="AlphaFoldDB" id="A0A1Y0CN39"/>
<dbReference type="KEGG" id="bhk:B4U37_10825"/>
<evidence type="ECO:0000256" key="4">
    <source>
        <dbReference type="ARBA" id="ARBA00022833"/>
    </source>
</evidence>
<proteinExistence type="inferred from homology"/>
<dbReference type="GO" id="GO:0047974">
    <property type="term" value="F:guanosine deaminase activity"/>
    <property type="evidence" value="ECO:0007669"/>
    <property type="project" value="TreeGrafter"/>
</dbReference>
<dbReference type="Proteomes" id="UP000195573">
    <property type="component" value="Chromosome"/>
</dbReference>
<name>A0A1Y0CN39_9BACI</name>
<evidence type="ECO:0000313" key="8">
    <source>
        <dbReference type="Proteomes" id="UP000195573"/>
    </source>
</evidence>
<evidence type="ECO:0000256" key="2">
    <source>
        <dbReference type="ARBA" id="ARBA00022723"/>
    </source>
</evidence>
<dbReference type="RefSeq" id="WP_088018226.1">
    <property type="nucleotide sequence ID" value="NZ_JBNIKZ010000002.1"/>
</dbReference>
<keyword evidence="2" id="KW-0479">Metal-binding</keyword>
<dbReference type="EMBL" id="VTEU01000006">
    <property type="protein sequence ID" value="TYS57774.1"/>
    <property type="molecule type" value="Genomic_DNA"/>
</dbReference>
<keyword evidence="4" id="KW-0862">Zinc</keyword>
<gene>
    <name evidence="6" type="ORF">B4U37_10825</name>
    <name evidence="7" type="ORF">FZC74_15210</name>
</gene>
<reference evidence="6 8" key="1">
    <citation type="submission" date="2017-04" db="EMBL/GenBank/DDBJ databases">
        <title>Complete Genome Sequence of the Bacillus horikoshii 20a strain from Cuatro Cienegas, Coahuila, Mexico.</title>
        <authorList>
            <person name="Zarza E."/>
            <person name="Alcaraz L.D."/>
            <person name="Aguilar-Salinas B."/>
            <person name="Islas A."/>
            <person name="Olmedo-Alvarez G."/>
        </authorList>
    </citation>
    <scope>NUCLEOTIDE SEQUENCE [LARGE SCALE GENOMIC DNA]</scope>
    <source>
        <strain evidence="6 8">20a</strain>
    </source>
</reference>
<dbReference type="PROSITE" id="PS00903">
    <property type="entry name" value="CYT_DCMP_DEAMINASES_1"/>
    <property type="match status" value="1"/>
</dbReference>
<dbReference type="Pfam" id="PF00383">
    <property type="entry name" value="dCMP_cyt_deam_1"/>
    <property type="match status" value="1"/>
</dbReference>
<feature type="domain" description="CMP/dCMP-type deaminase" evidence="5">
    <location>
        <begin position="15"/>
        <end position="136"/>
    </location>
</feature>
<dbReference type="FunFam" id="3.40.140.10:FF:000011">
    <property type="entry name" value="tRNA-specific adenosine deaminase"/>
    <property type="match status" value="1"/>
</dbReference>
<accession>A0A1Y0CN39</accession>
<dbReference type="Gene3D" id="3.40.140.10">
    <property type="entry name" value="Cytidine Deaminase, domain 2"/>
    <property type="match status" value="1"/>
</dbReference>
<dbReference type="GO" id="GO:0008270">
    <property type="term" value="F:zinc ion binding"/>
    <property type="evidence" value="ECO:0007669"/>
    <property type="project" value="InterPro"/>
</dbReference>
<comment type="similarity">
    <text evidence="1">Belongs to the cytidine and deoxycytidylate deaminase family.</text>
</comment>
<dbReference type="InterPro" id="IPR002125">
    <property type="entry name" value="CMP_dCMP_dom"/>
</dbReference>
<dbReference type="Proteomes" id="UP000323393">
    <property type="component" value="Unassembled WGS sequence"/>
</dbReference>
<protein>
    <submittedName>
        <fullName evidence="7">Nucleoside deaminase</fullName>
    </submittedName>
    <submittedName>
        <fullName evidence="6">tRNA-specific adenosine deaminase</fullName>
    </submittedName>
</protein>
<dbReference type="PANTHER" id="PTHR11079:SF161">
    <property type="entry name" value="CMP_DCMP-TYPE DEAMINASE DOMAIN-CONTAINING PROTEIN"/>
    <property type="match status" value="1"/>
</dbReference>
<dbReference type="PANTHER" id="PTHR11079">
    <property type="entry name" value="CYTOSINE DEAMINASE FAMILY MEMBER"/>
    <property type="match status" value="1"/>
</dbReference>
<dbReference type="InterPro" id="IPR016192">
    <property type="entry name" value="APOBEC/CMP_deaminase_Zn-bd"/>
</dbReference>
<evidence type="ECO:0000313" key="9">
    <source>
        <dbReference type="Proteomes" id="UP000323393"/>
    </source>
</evidence>
<evidence type="ECO:0000256" key="3">
    <source>
        <dbReference type="ARBA" id="ARBA00022801"/>
    </source>
</evidence>
<reference evidence="7 9" key="2">
    <citation type="submission" date="2019-08" db="EMBL/GenBank/DDBJ databases">
        <title>Bacillus genomes from the desert of Cuatro Cienegas, Coahuila.</title>
        <authorList>
            <person name="Olmedo-Alvarez G."/>
        </authorList>
    </citation>
    <scope>NUCLEOTIDE SEQUENCE [LARGE SCALE GENOMIC DNA]</scope>
    <source>
        <strain evidence="7 9">CH88_3T</strain>
    </source>
</reference>
<evidence type="ECO:0000313" key="7">
    <source>
        <dbReference type="EMBL" id="TYS57774.1"/>
    </source>
</evidence>
<dbReference type="CDD" id="cd01285">
    <property type="entry name" value="nucleoside_deaminase"/>
    <property type="match status" value="1"/>
</dbReference>
<dbReference type="GO" id="GO:0006152">
    <property type="term" value="P:purine nucleoside catabolic process"/>
    <property type="evidence" value="ECO:0007669"/>
    <property type="project" value="TreeGrafter"/>
</dbReference>
<keyword evidence="3" id="KW-0378">Hydrolase</keyword>
<dbReference type="PROSITE" id="PS51747">
    <property type="entry name" value="CYT_DCMP_DEAMINASES_2"/>
    <property type="match status" value="1"/>
</dbReference>
<sequence length="169" mass="19207">MLETPFCGGVSLEKHLHEFFLHRAIDLALQNVQENGGPFGAVISRNNQIIAEGVNRVTSSHDPTAHAEVMAIRKACHSLQTFELRDCILYSSCEPCPMCLGAIYWARIPTVYFAADRKDAASIHFDDEFIYREVQLDPANRTLPFIQLPLVNSLQPFMNWSKKVDRTHY</sequence>
<dbReference type="SUPFAM" id="SSF53927">
    <property type="entry name" value="Cytidine deaminase-like"/>
    <property type="match status" value="1"/>
</dbReference>
<keyword evidence="8" id="KW-1185">Reference proteome</keyword>